<dbReference type="PANTHER" id="PTHR10629:SF52">
    <property type="entry name" value="DNA (CYTOSINE-5)-METHYLTRANSFERASE 1"/>
    <property type="match status" value="1"/>
</dbReference>
<evidence type="ECO:0000256" key="6">
    <source>
        <dbReference type="ARBA" id="ARBA00023125"/>
    </source>
</evidence>
<dbReference type="Pfam" id="PF12047">
    <property type="entry name" value="DNMT1-RFD"/>
    <property type="match status" value="1"/>
</dbReference>
<dbReference type="InterPro" id="IPR031303">
    <property type="entry name" value="C5_meth_CS"/>
</dbReference>
<dbReference type="Pfam" id="PF00145">
    <property type="entry name" value="DNA_methylase"/>
    <property type="match status" value="2"/>
</dbReference>
<evidence type="ECO:0000259" key="12">
    <source>
        <dbReference type="PROSITE" id="PS51038"/>
    </source>
</evidence>
<keyword evidence="14" id="KW-1185">Reference proteome</keyword>
<dbReference type="OrthoDB" id="5376140at2759"/>
<dbReference type="PROSITE" id="PS00095">
    <property type="entry name" value="C5_MTASE_2"/>
    <property type="match status" value="1"/>
</dbReference>
<dbReference type="eggNOG" id="ENOG502QPKK">
    <property type="taxonomic scope" value="Eukaryota"/>
</dbReference>
<keyword evidence="6" id="KW-0238">DNA-binding</keyword>
<feature type="compositionally biased region" description="Basic residues" evidence="11">
    <location>
        <begin position="1492"/>
        <end position="1505"/>
    </location>
</feature>
<dbReference type="Proteomes" id="UP000006671">
    <property type="component" value="Unassembled WGS sequence"/>
</dbReference>
<dbReference type="GO" id="GO:0044027">
    <property type="term" value="P:negative regulation of gene expression via chromosomal CpG island methylation"/>
    <property type="evidence" value="ECO:0007669"/>
    <property type="project" value="TreeGrafter"/>
</dbReference>
<dbReference type="Gene3D" id="3.40.50.150">
    <property type="entry name" value="Vaccinia Virus protein VP39"/>
    <property type="match status" value="1"/>
</dbReference>
<dbReference type="InterPro" id="IPR022702">
    <property type="entry name" value="Cytosine_MeTrfase1_RFD"/>
</dbReference>
<dbReference type="InterPro" id="IPR018117">
    <property type="entry name" value="C5_DNA_meth_AS"/>
</dbReference>
<evidence type="ECO:0000256" key="7">
    <source>
        <dbReference type="ARBA" id="ARBA00023242"/>
    </source>
</evidence>
<dbReference type="InterPro" id="IPR029063">
    <property type="entry name" value="SAM-dependent_MTases_sf"/>
</dbReference>
<reference evidence="13 14" key="1">
    <citation type="journal article" date="2010" name="Cell">
        <title>The genome of Naegleria gruberi illuminates early eukaryotic versatility.</title>
        <authorList>
            <person name="Fritz-Laylin L.K."/>
            <person name="Prochnik S.E."/>
            <person name="Ginger M.L."/>
            <person name="Dacks J.B."/>
            <person name="Carpenter M.L."/>
            <person name="Field M.C."/>
            <person name="Kuo A."/>
            <person name="Paredez A."/>
            <person name="Chapman J."/>
            <person name="Pham J."/>
            <person name="Shu S."/>
            <person name="Neupane R."/>
            <person name="Cipriano M."/>
            <person name="Mancuso J."/>
            <person name="Tu H."/>
            <person name="Salamov A."/>
            <person name="Lindquist E."/>
            <person name="Shapiro H."/>
            <person name="Lucas S."/>
            <person name="Grigoriev I.V."/>
            <person name="Cande W.Z."/>
            <person name="Fulton C."/>
            <person name="Rokhsar D.S."/>
            <person name="Dawson S.C."/>
        </authorList>
    </citation>
    <scope>NUCLEOTIDE SEQUENCE [LARGE SCALE GENOMIC DNA]</scope>
    <source>
        <strain evidence="13 14">NEG-M</strain>
    </source>
</reference>
<feature type="compositionally biased region" description="Acidic residues" evidence="11">
    <location>
        <begin position="578"/>
        <end position="593"/>
    </location>
</feature>
<dbReference type="InterPro" id="IPR001525">
    <property type="entry name" value="C5_MeTfrase"/>
</dbReference>
<evidence type="ECO:0000256" key="1">
    <source>
        <dbReference type="ARBA" id="ARBA00004123"/>
    </source>
</evidence>
<evidence type="ECO:0000256" key="10">
    <source>
        <dbReference type="RuleBase" id="RU000417"/>
    </source>
</evidence>
<dbReference type="RefSeq" id="XP_002682263.1">
    <property type="nucleotide sequence ID" value="XM_002682217.1"/>
</dbReference>
<dbReference type="SMART" id="SM00439">
    <property type="entry name" value="BAH"/>
    <property type="match status" value="1"/>
</dbReference>
<dbReference type="Gene3D" id="3.90.120.10">
    <property type="entry name" value="DNA Methylase, subunit A, domain 2"/>
    <property type="match status" value="1"/>
</dbReference>
<feature type="compositionally biased region" description="Low complexity" evidence="11">
    <location>
        <begin position="1518"/>
        <end position="1527"/>
    </location>
</feature>
<feature type="active site" evidence="8">
    <location>
        <position position="1038"/>
    </location>
</feature>
<dbReference type="InterPro" id="IPR043151">
    <property type="entry name" value="BAH_sf"/>
</dbReference>
<dbReference type="InParanoid" id="D2V0G2"/>
<dbReference type="InterPro" id="IPR001025">
    <property type="entry name" value="BAH_dom"/>
</dbReference>
<dbReference type="GO" id="GO:0003886">
    <property type="term" value="F:DNA (cytosine-5-)-methyltransferase activity"/>
    <property type="evidence" value="ECO:0007669"/>
    <property type="project" value="UniProtKB-EC"/>
</dbReference>
<evidence type="ECO:0000256" key="8">
    <source>
        <dbReference type="PROSITE-ProRule" id="PRU01016"/>
    </source>
</evidence>
<dbReference type="EMBL" id="GG738847">
    <property type="protein sequence ID" value="EFC49519.1"/>
    <property type="molecule type" value="Genomic_DNA"/>
</dbReference>
<keyword evidence="3 8" id="KW-0808">Transferase</keyword>
<evidence type="ECO:0000256" key="5">
    <source>
        <dbReference type="ARBA" id="ARBA00022737"/>
    </source>
</evidence>
<gene>
    <name evidence="13" type="ORF">NAEGRDRAFT_78038</name>
</gene>
<dbReference type="KEGG" id="ngr:NAEGRDRAFT_78038"/>
<feature type="compositionally biased region" description="Low complexity" evidence="11">
    <location>
        <begin position="609"/>
        <end position="625"/>
    </location>
</feature>
<evidence type="ECO:0000256" key="11">
    <source>
        <dbReference type="SAM" id="MobiDB-lite"/>
    </source>
</evidence>
<dbReference type="PROSITE" id="PS00094">
    <property type="entry name" value="C5_MTASE_1"/>
    <property type="match status" value="1"/>
</dbReference>
<keyword evidence="2 8" id="KW-0489">Methyltransferase</keyword>
<feature type="compositionally biased region" description="Acidic residues" evidence="11">
    <location>
        <begin position="1462"/>
        <end position="1485"/>
    </location>
</feature>
<comment type="similarity">
    <text evidence="8 9">Belongs to the class I-like SAM-binding methyltransferase superfamily. C5-methyltransferase family.</text>
</comment>
<dbReference type="GeneID" id="8861785"/>
<dbReference type="Pfam" id="PF01426">
    <property type="entry name" value="BAH"/>
    <property type="match status" value="1"/>
</dbReference>
<dbReference type="SUPFAM" id="SSF53335">
    <property type="entry name" value="S-adenosyl-L-methionine-dependent methyltransferases"/>
    <property type="match status" value="1"/>
</dbReference>
<sequence>MQTRNILVSGLGGGLDIQNALLLFKLLKNTQKHSSELSDDFQFNIANVYLGSVRPCRQENINDPIDTTISPFVTVIGANSTISIKGRYFEPTIAKELNENVIMMTGSVDKTPTVDTLAIDNLKEGLKALTEKYQLTDLIFVDGGGDSLILDSNDTIDKIHNNVFIGGDAVCLAALHKLSLELPNINIIQGIIAVGLDVNRKAFKKNVKEIGERGGYYGRVNFSTGKSVDTRNHTNVFVNSLTRYIFENQIVREATLQEFFEVAEKYLVLTPEHCKIKDDPKATEKRFMSHTAVVTYHALKNNFGLQRTFVPWEPKLKEGKGVVVDVDHQKQKEAQIISSSDEADDEVVVVINSSDESEEDDNDYGYSLVKGSGQYKSLYDFTIVSNPDYLENGDKPRFFSIEGLTSVGKELFACGMCFSHDKKTDSKVGSRSVFGPIKEWAIEYRFLPVVSILVETSSKDTEWIELISPTKEYFHIFNSTYQTIAVCHALINLVQRHPKESYESIIEMLKKAQLAFIYHPTIRNTKPIVSEDYILEKSKFISEQFNSLQETRVLNSSFFSQLDIMMRGGVLAELITSSEEEEDDTQSTSSEEEFVPKGAHSDPSDESMSEVVSESSDSSDSFYKPKSVKTKKQTKSKKTLSTVSTKKENLINDDYSSGSEEETKTKKTKAKSLKKTTVKKEKKEKEIVNKNLEQIKAHDLEDIKWGKPISKKIDESGRKYFKSCKISKEEYNIGDFIYLKTPYLNHEMPYYICMVDSFFENWKGQRQMRVRWLRRYQDIKILTTGEYHNVLCYDHQELYLTDEYDDNFIKNIKGRCAVFFVRKTEDFEKIEGSRDKKDIFYCKSKIVIVGEQISLLELSPQEIELTFKCMENNLNAIKDQFIPKEKITALDIFSGCGGLSLGLERAGIHVKYSIEFWKPAADTHHYYFKDCHTFCKNAEEFLKHIKVANELKKRFGLLDKKCQIKGSPGKRRVIHIKNAKRKKDGSLWLMVEKQGQDLWMDVEKMDSYRAEIVHFLSTKYANIPAPDEIDLIAGGPPCQGFSLLNRFKETDSSKFLSHDKNRLVLVFLDYVKYFKPKYVLIENVTGILNTTVFDVPSAIIEKLDARGYEAKFSTVNAQHFGLPQTRTRVIFFGARKDENLKVPDFPKNTHASHKVSAVLDNASQVKLVANVRKIVAGPLPPVSLRDVISDLIPFEDSSESTAEYLPPKTVYQKLYRKDSDTCIDHISQSYGEVTSALIKCLPRYPGCNFRDLAESARPLLKEGYLTYRDFSKNILARLQWSKSCPTLVTHLNPYSMKVIHPNQHRVISVREAARCQGFPDDFIFTGSIHDKYKQIGNAVPVNMAKALGGEIIKAYTNHLLDKNGNRREVEATTTKKLRENMYKWFSDLKSWASKDYEPKPLLKELIDILKPIDKSLCDGYLVPPTDEDIQFLKKEIPRLVQKHASDTEEVITQEVKVIYNDSSDDDEADAECSNSEESDNQDEETEIQKAASQRKSKKAPAKKKPVLSESSSEEEEAIISISDSDSD</sequence>
<accession>D2V0G2</accession>
<dbReference type="STRING" id="5762.D2V0G2"/>
<keyword evidence="7" id="KW-0539">Nucleus</keyword>
<keyword evidence="5" id="KW-0677">Repeat</keyword>
<dbReference type="GO" id="GO:0003677">
    <property type="term" value="F:DNA binding"/>
    <property type="evidence" value="ECO:0007669"/>
    <property type="project" value="UniProtKB-KW"/>
</dbReference>
<keyword evidence="4 8" id="KW-0949">S-adenosyl-L-methionine</keyword>
<dbReference type="EC" id="2.1.1.37" evidence="10"/>
<dbReference type="PANTHER" id="PTHR10629">
    <property type="entry name" value="CYTOSINE-SPECIFIC METHYLTRANSFERASE"/>
    <property type="match status" value="1"/>
</dbReference>
<comment type="catalytic activity">
    <reaction evidence="10">
        <text>a 2'-deoxycytidine in DNA + S-adenosyl-L-methionine = a 5-methyl-2'-deoxycytidine in DNA + S-adenosyl-L-homocysteine + H(+)</text>
        <dbReference type="Rhea" id="RHEA:13681"/>
        <dbReference type="Rhea" id="RHEA-COMP:11369"/>
        <dbReference type="Rhea" id="RHEA-COMP:11370"/>
        <dbReference type="ChEBI" id="CHEBI:15378"/>
        <dbReference type="ChEBI" id="CHEBI:57856"/>
        <dbReference type="ChEBI" id="CHEBI:59789"/>
        <dbReference type="ChEBI" id="CHEBI:85452"/>
        <dbReference type="ChEBI" id="CHEBI:85454"/>
        <dbReference type="EC" id="2.1.1.37"/>
    </reaction>
</comment>
<name>D2V0G2_NAEGR</name>
<dbReference type="PROSITE" id="PS51679">
    <property type="entry name" value="SAM_MT_C5"/>
    <property type="match status" value="1"/>
</dbReference>
<dbReference type="GO" id="GO:0003682">
    <property type="term" value="F:chromatin binding"/>
    <property type="evidence" value="ECO:0007669"/>
    <property type="project" value="InterPro"/>
</dbReference>
<protein>
    <recommendedName>
        <fullName evidence="10">Cytosine-specific methyltransferase</fullName>
        <ecNumber evidence="10">2.1.1.37</ecNumber>
    </recommendedName>
</protein>
<dbReference type="Gene3D" id="2.30.30.490">
    <property type="match status" value="1"/>
</dbReference>
<dbReference type="GO" id="GO:0032259">
    <property type="term" value="P:methylation"/>
    <property type="evidence" value="ECO:0007669"/>
    <property type="project" value="UniProtKB-KW"/>
</dbReference>
<feature type="region of interest" description="Disordered" evidence="11">
    <location>
        <begin position="1461"/>
        <end position="1527"/>
    </location>
</feature>
<evidence type="ECO:0000256" key="4">
    <source>
        <dbReference type="ARBA" id="ARBA00022691"/>
    </source>
</evidence>
<comment type="subcellular location">
    <subcellularLocation>
        <location evidence="1">Nucleus</location>
    </subcellularLocation>
</comment>
<dbReference type="CDD" id="cd04370">
    <property type="entry name" value="BAH"/>
    <property type="match status" value="1"/>
</dbReference>
<dbReference type="InterPro" id="IPR050390">
    <property type="entry name" value="C5-Methyltransferase"/>
</dbReference>
<dbReference type="PRINTS" id="PR00105">
    <property type="entry name" value="C5METTRFRASE"/>
</dbReference>
<proteinExistence type="inferred from homology"/>
<feature type="domain" description="BAH" evidence="12">
    <location>
        <begin position="729"/>
        <end position="857"/>
    </location>
</feature>
<evidence type="ECO:0000313" key="14">
    <source>
        <dbReference type="Proteomes" id="UP000006671"/>
    </source>
</evidence>
<organism evidence="14">
    <name type="scientific">Naegleria gruberi</name>
    <name type="common">Amoeba</name>
    <dbReference type="NCBI Taxonomy" id="5762"/>
    <lineage>
        <taxon>Eukaryota</taxon>
        <taxon>Discoba</taxon>
        <taxon>Heterolobosea</taxon>
        <taxon>Tetramitia</taxon>
        <taxon>Eutetramitia</taxon>
        <taxon>Vahlkampfiidae</taxon>
        <taxon>Naegleria</taxon>
    </lineage>
</organism>
<dbReference type="VEuPathDB" id="AmoebaDB:NAEGRDRAFT_78038"/>
<evidence type="ECO:0000313" key="13">
    <source>
        <dbReference type="EMBL" id="EFC49519.1"/>
    </source>
</evidence>
<dbReference type="GO" id="GO:0005634">
    <property type="term" value="C:nucleus"/>
    <property type="evidence" value="ECO:0007669"/>
    <property type="project" value="UniProtKB-SubCell"/>
</dbReference>
<evidence type="ECO:0000256" key="2">
    <source>
        <dbReference type="ARBA" id="ARBA00022603"/>
    </source>
</evidence>
<feature type="region of interest" description="Disordered" evidence="11">
    <location>
        <begin position="577"/>
        <end position="628"/>
    </location>
</feature>
<evidence type="ECO:0000256" key="9">
    <source>
        <dbReference type="RuleBase" id="RU000416"/>
    </source>
</evidence>
<dbReference type="PROSITE" id="PS51038">
    <property type="entry name" value="BAH"/>
    <property type="match status" value="1"/>
</dbReference>
<dbReference type="NCBIfam" id="TIGR00675">
    <property type="entry name" value="dcm"/>
    <property type="match status" value="1"/>
</dbReference>
<evidence type="ECO:0000256" key="3">
    <source>
        <dbReference type="ARBA" id="ARBA00022679"/>
    </source>
</evidence>